<name>A0A0G0K436_9BACT</name>
<evidence type="ECO:0000313" key="2">
    <source>
        <dbReference type="Proteomes" id="UP000034498"/>
    </source>
</evidence>
<proteinExistence type="predicted"/>
<protein>
    <submittedName>
        <fullName evidence="1">Uncharacterized protein</fullName>
    </submittedName>
</protein>
<organism evidence="1 2">
    <name type="scientific">Berkelbacteria bacterium GW2011_GWB1_38_5</name>
    <dbReference type="NCBI Taxonomy" id="1618336"/>
    <lineage>
        <taxon>Bacteria</taxon>
        <taxon>Candidatus Berkelbacteria</taxon>
    </lineage>
</organism>
<dbReference type="EMBL" id="LBUX01000033">
    <property type="protein sequence ID" value="KKQ73567.1"/>
    <property type="molecule type" value="Genomic_DNA"/>
</dbReference>
<sequence length="261" mass="30691">MNFQNEPIDVFDDHIRGVENRIGNMQLVEGSSLRDIAVKIILPIIPWPEPELIEKAHDVWERLSLKARYDWLSLRFLRWNWKKVEVEDGQASEDQAMAWELSRLGRMEYFLRVFGKLKDFLYPDNQRVGFTILRGMVESPKDIAVDKDGMMGEISPQRDLSHSYIFYASDNFCDTFWFTYRRRFAQLARNVLQGIKIEKIRLDLMFLEPHEIMIRGVRTGKICPAHNEACWRCGHIAPYEVFMLNNRCPNQGCDCPAAWND</sequence>
<dbReference type="Proteomes" id="UP000034498">
    <property type="component" value="Unassembled WGS sequence"/>
</dbReference>
<accession>A0A0G0K436</accession>
<evidence type="ECO:0000313" key="1">
    <source>
        <dbReference type="EMBL" id="KKQ73567.1"/>
    </source>
</evidence>
<reference evidence="1 2" key="1">
    <citation type="journal article" date="2015" name="Nature">
        <title>rRNA introns, odd ribosomes, and small enigmatic genomes across a large radiation of phyla.</title>
        <authorList>
            <person name="Brown C.T."/>
            <person name="Hug L.A."/>
            <person name="Thomas B.C."/>
            <person name="Sharon I."/>
            <person name="Castelle C.J."/>
            <person name="Singh A."/>
            <person name="Wilkins M.J."/>
            <person name="Williams K.H."/>
            <person name="Banfield J.F."/>
        </authorList>
    </citation>
    <scope>NUCLEOTIDE SEQUENCE [LARGE SCALE GENOMIC DNA]</scope>
</reference>
<gene>
    <name evidence="1" type="ORF">US94_C0033G0010</name>
</gene>
<dbReference type="AlphaFoldDB" id="A0A0G0K436"/>
<comment type="caution">
    <text evidence="1">The sequence shown here is derived from an EMBL/GenBank/DDBJ whole genome shotgun (WGS) entry which is preliminary data.</text>
</comment>